<keyword evidence="1" id="KW-0227">DNA damage</keyword>
<sequence length="193" mass="21530">MINKCCFEALDRSMHDVLLRGDNYDKDLTFGGKTILLGGDFCQILLVIPGGTKEQIINASLTSSTLWSKFIVSTLIENMRLSTNVSFPQWILNVGNGEISNLPSLNESDDPFITVPSYLHLKNSCEPISSIVSAIYPNICDDRVIVTPKNTTVAKINNFMCFASTPGKNMCIIALILFAHRRQRVTMWAHYIP</sequence>
<keyword evidence="1" id="KW-0547">Nucleotide-binding</keyword>
<comment type="cofactor">
    <cofactor evidence="1">
        <name>Mg(2+)</name>
        <dbReference type="ChEBI" id="CHEBI:18420"/>
    </cofactor>
</comment>
<dbReference type="GO" id="GO:0000723">
    <property type="term" value="P:telomere maintenance"/>
    <property type="evidence" value="ECO:0007669"/>
    <property type="project" value="InterPro"/>
</dbReference>
<evidence type="ECO:0000259" key="2">
    <source>
        <dbReference type="Pfam" id="PF05970"/>
    </source>
</evidence>
<keyword evidence="1" id="KW-0233">DNA recombination</keyword>
<comment type="catalytic activity">
    <reaction evidence="1">
        <text>ATP + H2O = ADP + phosphate + H(+)</text>
        <dbReference type="Rhea" id="RHEA:13065"/>
        <dbReference type="ChEBI" id="CHEBI:15377"/>
        <dbReference type="ChEBI" id="CHEBI:15378"/>
        <dbReference type="ChEBI" id="CHEBI:30616"/>
        <dbReference type="ChEBI" id="CHEBI:43474"/>
        <dbReference type="ChEBI" id="CHEBI:456216"/>
        <dbReference type="EC" id="5.6.2.3"/>
    </reaction>
</comment>
<dbReference type="GO" id="GO:0006310">
    <property type="term" value="P:DNA recombination"/>
    <property type="evidence" value="ECO:0007669"/>
    <property type="project" value="UniProtKB-KW"/>
</dbReference>
<keyword evidence="1" id="KW-0347">Helicase</keyword>
<dbReference type="InterPro" id="IPR027417">
    <property type="entry name" value="P-loop_NTPase"/>
</dbReference>
<dbReference type="Pfam" id="PF05970">
    <property type="entry name" value="PIF1"/>
    <property type="match status" value="1"/>
</dbReference>
<dbReference type="GO" id="GO:0005524">
    <property type="term" value="F:ATP binding"/>
    <property type="evidence" value="ECO:0007669"/>
    <property type="project" value="UniProtKB-KW"/>
</dbReference>
<comment type="similarity">
    <text evidence="1">Belongs to the helicase family.</text>
</comment>
<gene>
    <name evidence="3" type="ORF">SVIM_LOCUS509013</name>
</gene>
<dbReference type="EMBL" id="CAADRP010002318">
    <property type="protein sequence ID" value="VFU65974.1"/>
    <property type="molecule type" value="Genomic_DNA"/>
</dbReference>
<dbReference type="SUPFAM" id="SSF52540">
    <property type="entry name" value="P-loop containing nucleoside triphosphate hydrolases"/>
    <property type="match status" value="1"/>
</dbReference>
<dbReference type="AlphaFoldDB" id="A0A6N2NFQ1"/>
<dbReference type="GO" id="GO:0016787">
    <property type="term" value="F:hydrolase activity"/>
    <property type="evidence" value="ECO:0007669"/>
    <property type="project" value="UniProtKB-KW"/>
</dbReference>
<feature type="domain" description="DNA helicase Pif1-like DEAD-box helicase" evidence="2">
    <location>
        <begin position="1"/>
        <end position="101"/>
    </location>
</feature>
<proteinExistence type="inferred from homology"/>
<keyword evidence="1" id="KW-0234">DNA repair</keyword>
<keyword evidence="1" id="KW-0378">Hydrolase</keyword>
<accession>A0A6N2NFQ1</accession>
<dbReference type="EC" id="5.6.2.3" evidence="1"/>
<dbReference type="GO" id="GO:0043139">
    <property type="term" value="F:5'-3' DNA helicase activity"/>
    <property type="evidence" value="ECO:0007669"/>
    <property type="project" value="UniProtKB-EC"/>
</dbReference>
<dbReference type="PANTHER" id="PTHR10492:SF57">
    <property type="entry name" value="ATP-DEPENDENT DNA HELICASE"/>
    <property type="match status" value="1"/>
</dbReference>
<reference evidence="3" key="1">
    <citation type="submission" date="2019-03" db="EMBL/GenBank/DDBJ databases">
        <authorList>
            <person name="Mank J."/>
            <person name="Almeida P."/>
        </authorList>
    </citation>
    <scope>NUCLEOTIDE SEQUENCE</scope>
    <source>
        <strain evidence="3">78183</strain>
    </source>
</reference>
<organism evidence="3">
    <name type="scientific">Salix viminalis</name>
    <name type="common">Common osier</name>
    <name type="synonym">Basket willow</name>
    <dbReference type="NCBI Taxonomy" id="40686"/>
    <lineage>
        <taxon>Eukaryota</taxon>
        <taxon>Viridiplantae</taxon>
        <taxon>Streptophyta</taxon>
        <taxon>Embryophyta</taxon>
        <taxon>Tracheophyta</taxon>
        <taxon>Spermatophyta</taxon>
        <taxon>Magnoliopsida</taxon>
        <taxon>eudicotyledons</taxon>
        <taxon>Gunneridae</taxon>
        <taxon>Pentapetalae</taxon>
        <taxon>rosids</taxon>
        <taxon>fabids</taxon>
        <taxon>Malpighiales</taxon>
        <taxon>Salicaceae</taxon>
        <taxon>Saliceae</taxon>
        <taxon>Salix</taxon>
    </lineage>
</organism>
<dbReference type="InterPro" id="IPR010285">
    <property type="entry name" value="DNA_helicase_pif1-like_DEAD"/>
</dbReference>
<name>A0A6N2NFQ1_SALVM</name>
<dbReference type="PANTHER" id="PTHR10492">
    <property type="match status" value="1"/>
</dbReference>
<evidence type="ECO:0000256" key="1">
    <source>
        <dbReference type="RuleBase" id="RU363044"/>
    </source>
</evidence>
<dbReference type="GO" id="GO:0006281">
    <property type="term" value="P:DNA repair"/>
    <property type="evidence" value="ECO:0007669"/>
    <property type="project" value="UniProtKB-KW"/>
</dbReference>
<evidence type="ECO:0000313" key="3">
    <source>
        <dbReference type="EMBL" id="VFU65974.1"/>
    </source>
</evidence>
<keyword evidence="1" id="KW-0067">ATP-binding</keyword>
<protein>
    <recommendedName>
        <fullName evidence="1">ATP-dependent DNA helicase</fullName>
        <ecNumber evidence="1">5.6.2.3</ecNumber>
    </recommendedName>
</protein>